<name>A0AAP0QP64_9ROSI</name>
<sequence length="170" mass="19103">MAENRVARTPLYVTSESRSDYRLGKDCVDVVPEPKYNQHDVGPREEMPATFDHVEPLSIVDVEGLSPNNLPNEIEVPPDEVPDTQHTQPNKSPPSVSSRSSRPAPYKDRLPRISLLASSKKIVNWLVPQSIQFCLSCFSPMSSFIANVSLRFYLVPNQVVLKGDMFYCPD</sequence>
<evidence type="ECO:0000313" key="2">
    <source>
        <dbReference type="EMBL" id="KAK9213883.1"/>
    </source>
</evidence>
<dbReference type="Proteomes" id="UP001428341">
    <property type="component" value="Unassembled WGS sequence"/>
</dbReference>
<feature type="compositionally biased region" description="Basic and acidic residues" evidence="1">
    <location>
        <begin position="36"/>
        <end position="55"/>
    </location>
</feature>
<dbReference type="AlphaFoldDB" id="A0AAP0QP64"/>
<proteinExistence type="predicted"/>
<protein>
    <submittedName>
        <fullName evidence="2">Uncharacterized protein</fullName>
    </submittedName>
</protein>
<feature type="region of interest" description="Disordered" evidence="1">
    <location>
        <begin position="32"/>
        <end position="106"/>
    </location>
</feature>
<accession>A0AAP0QP64</accession>
<reference evidence="2 3" key="1">
    <citation type="submission" date="2024-05" db="EMBL/GenBank/DDBJ databases">
        <title>Haplotype-resolved chromosome-level genome assembly of Huyou (Citrus changshanensis).</title>
        <authorList>
            <person name="Miao C."/>
            <person name="Chen W."/>
            <person name="Wu Y."/>
            <person name="Wang L."/>
            <person name="Zhao S."/>
            <person name="Grierson D."/>
            <person name="Xu C."/>
            <person name="Chen K."/>
        </authorList>
    </citation>
    <scope>NUCLEOTIDE SEQUENCE [LARGE SCALE GENOMIC DNA]</scope>
    <source>
        <strain evidence="2">01-14</strain>
        <tissue evidence="2">Leaf</tissue>
    </source>
</reference>
<feature type="compositionally biased region" description="Low complexity" evidence="1">
    <location>
        <begin position="93"/>
        <end position="104"/>
    </location>
</feature>
<gene>
    <name evidence="2" type="ORF">WN944_005868</name>
</gene>
<dbReference type="EMBL" id="JBCGBO010000003">
    <property type="protein sequence ID" value="KAK9213883.1"/>
    <property type="molecule type" value="Genomic_DNA"/>
</dbReference>
<keyword evidence="3" id="KW-1185">Reference proteome</keyword>
<evidence type="ECO:0000256" key="1">
    <source>
        <dbReference type="SAM" id="MobiDB-lite"/>
    </source>
</evidence>
<comment type="caution">
    <text evidence="2">The sequence shown here is derived from an EMBL/GenBank/DDBJ whole genome shotgun (WGS) entry which is preliminary data.</text>
</comment>
<evidence type="ECO:0000313" key="3">
    <source>
        <dbReference type="Proteomes" id="UP001428341"/>
    </source>
</evidence>
<organism evidence="2 3">
    <name type="scientific">Citrus x changshan-huyou</name>
    <dbReference type="NCBI Taxonomy" id="2935761"/>
    <lineage>
        <taxon>Eukaryota</taxon>
        <taxon>Viridiplantae</taxon>
        <taxon>Streptophyta</taxon>
        <taxon>Embryophyta</taxon>
        <taxon>Tracheophyta</taxon>
        <taxon>Spermatophyta</taxon>
        <taxon>Magnoliopsida</taxon>
        <taxon>eudicotyledons</taxon>
        <taxon>Gunneridae</taxon>
        <taxon>Pentapetalae</taxon>
        <taxon>rosids</taxon>
        <taxon>malvids</taxon>
        <taxon>Sapindales</taxon>
        <taxon>Rutaceae</taxon>
        <taxon>Aurantioideae</taxon>
        <taxon>Citrus</taxon>
    </lineage>
</organism>